<dbReference type="CDD" id="cd04863">
    <property type="entry name" value="MtLigD_Pol_like"/>
    <property type="match status" value="1"/>
</dbReference>
<accession>A0A5Q2MEC8</accession>
<feature type="region of interest" description="Disordered" evidence="1">
    <location>
        <begin position="288"/>
        <end position="332"/>
    </location>
</feature>
<evidence type="ECO:0000313" key="4">
    <source>
        <dbReference type="EMBL" id="QGG40069.1"/>
    </source>
</evidence>
<dbReference type="KEGG" id="aef:GEV26_00995"/>
<dbReference type="Gene3D" id="3.90.920.10">
    <property type="entry name" value="DNA primase, PRIM domain"/>
    <property type="match status" value="1"/>
</dbReference>
<dbReference type="InterPro" id="IPR033649">
    <property type="entry name" value="MtLigD_Pol-like"/>
</dbReference>
<dbReference type="Proteomes" id="UP000392064">
    <property type="component" value="Chromosome"/>
</dbReference>
<feature type="compositionally biased region" description="Basic and acidic residues" evidence="1">
    <location>
        <begin position="289"/>
        <end position="320"/>
    </location>
</feature>
<dbReference type="NCBIfam" id="TIGR02777">
    <property type="entry name" value="LigD_PE_dom"/>
    <property type="match status" value="1"/>
</dbReference>
<keyword evidence="5" id="KW-1185">Reference proteome</keyword>
<dbReference type="AlphaFoldDB" id="A0A5Q2MEC8"/>
<dbReference type="PANTHER" id="PTHR42705:SF2">
    <property type="entry name" value="BIFUNCTIONAL NON-HOMOLOGOUS END JOINING PROTEIN LIGD"/>
    <property type="match status" value="1"/>
</dbReference>
<evidence type="ECO:0000313" key="5">
    <source>
        <dbReference type="Proteomes" id="UP000392064"/>
    </source>
</evidence>
<dbReference type="PANTHER" id="PTHR42705">
    <property type="entry name" value="BIFUNCTIONAL NON-HOMOLOGOUS END JOINING PROTEIN LIGD"/>
    <property type="match status" value="1"/>
</dbReference>
<dbReference type="InterPro" id="IPR014145">
    <property type="entry name" value="LigD_pol_dom"/>
</dbReference>
<name>A0A5Q2MEC8_9ACTN</name>
<dbReference type="Pfam" id="PF21686">
    <property type="entry name" value="LigD_Prim-Pol"/>
    <property type="match status" value="1"/>
</dbReference>
<dbReference type="InterPro" id="IPR014144">
    <property type="entry name" value="LigD_PE_domain"/>
</dbReference>
<evidence type="ECO:0000259" key="2">
    <source>
        <dbReference type="Pfam" id="PF13298"/>
    </source>
</evidence>
<dbReference type="Pfam" id="PF13298">
    <property type="entry name" value="LigD_N"/>
    <property type="match status" value="1"/>
</dbReference>
<reference evidence="4 5" key="1">
    <citation type="submission" date="2019-11" db="EMBL/GenBank/DDBJ databases">
        <authorList>
            <person name="Li J."/>
        </authorList>
    </citation>
    <scope>NUCLEOTIDE SEQUENCE [LARGE SCALE GENOMIC DNA]</scope>
    <source>
        <strain evidence="4 5">MF47</strain>
    </source>
</reference>
<organism evidence="4 5">
    <name type="scientific">Aeromicrobium yanjiei</name>
    <dbReference type="NCBI Taxonomy" id="2662028"/>
    <lineage>
        <taxon>Bacteria</taxon>
        <taxon>Bacillati</taxon>
        <taxon>Actinomycetota</taxon>
        <taxon>Actinomycetes</taxon>
        <taxon>Propionibacteriales</taxon>
        <taxon>Nocardioidaceae</taxon>
        <taxon>Aeromicrobium</taxon>
    </lineage>
</organism>
<evidence type="ECO:0000256" key="1">
    <source>
        <dbReference type="SAM" id="MobiDB-lite"/>
    </source>
</evidence>
<protein>
    <submittedName>
        <fullName evidence="4">Uncharacterized protein</fullName>
    </submittedName>
</protein>
<dbReference type="InterPro" id="IPR052171">
    <property type="entry name" value="NHEJ_LigD"/>
</dbReference>
<evidence type="ECO:0000259" key="3">
    <source>
        <dbReference type="Pfam" id="PF21686"/>
    </source>
</evidence>
<feature type="domain" description="DNA ligase D polymerase" evidence="3">
    <location>
        <begin position="33"/>
        <end position="291"/>
    </location>
</feature>
<sequence length="458" mass="51041">MARSSAADTVSVAGRRLRLTHPDKVIYPETGTTKADVIAYYQQIAPYLLPHIRGRIVTRKRWVDGVGTDSAPGSVFFEKNLPDSAPSWIRRVEIHHREHVNTYPVFEDAAALAWAGQVAALELHVPQWRVDRDGTPQNPDRFVLDLDPGPGAGLPECVEVAKRAKKLLADLDLTTYPVTSGSKGIHLYAPLDGSHDSDYMNAFAKEVAKALEAELPDLVVSSMRKSERGGKVLVDWSQNNGNKTTIAPYSLRGTTTPRVAVPRTWREMTDSLEQLTLDQVVARMKRRKDPMADLSEHAADPDEPDRLETYRSMRDPDKTPEPVPADRPAPSEGRSFVIQEHHASSLHWDFRLEHDGVLVSWALPKGVPTDTGKNHLAVQTEDHPLSYATFEGTIPKGEYGGGEVTIWDHGTYELEKWKAREVIATLSGTKDGGLGGRRKYALIHTNKNQWLIHRMKIT</sequence>
<dbReference type="RefSeq" id="WP_153651342.1">
    <property type="nucleotide sequence ID" value="NZ_CP045737.1"/>
</dbReference>
<gene>
    <name evidence="4" type="ORF">GEV26_00995</name>
</gene>
<dbReference type="NCBIfam" id="TIGR02778">
    <property type="entry name" value="ligD_pol"/>
    <property type="match status" value="1"/>
</dbReference>
<feature type="domain" description="DNA ligase D 3'-phosphoesterase" evidence="2">
    <location>
        <begin position="339"/>
        <end position="430"/>
    </location>
</feature>
<proteinExistence type="predicted"/>
<dbReference type="EMBL" id="CP045737">
    <property type="protein sequence ID" value="QGG40069.1"/>
    <property type="molecule type" value="Genomic_DNA"/>
</dbReference>